<dbReference type="RefSeq" id="WP_173265778.1">
    <property type="nucleotide sequence ID" value="NZ_BLLG01000014.1"/>
</dbReference>
<reference evidence="2 3" key="1">
    <citation type="submission" date="2020-02" db="EMBL/GenBank/DDBJ databases">
        <title>Whole Genome Shotgun Sequence of Streptomyces sp. strain CWH03.</title>
        <authorList>
            <person name="Dohra H."/>
            <person name="Kodani S."/>
            <person name="Yamamura H."/>
        </authorList>
    </citation>
    <scope>NUCLEOTIDE SEQUENCE [LARGE SCALE GENOMIC DNA]</scope>
    <source>
        <strain evidence="2 3">CWH03</strain>
    </source>
</reference>
<proteinExistence type="predicted"/>
<name>A0A6A0B2R2_9ACTN</name>
<evidence type="ECO:0000313" key="2">
    <source>
        <dbReference type="EMBL" id="GFH38077.1"/>
    </source>
</evidence>
<evidence type="ECO:0000256" key="1">
    <source>
        <dbReference type="SAM" id="MobiDB-lite"/>
    </source>
</evidence>
<sequence>MPHRGGDGAPWCCGSESGPSTETRELTEDEVNDLLSGDERDAGGDDDEYEWVR</sequence>
<gene>
    <name evidence="2" type="ORF">SCWH03_43170</name>
</gene>
<keyword evidence="3" id="KW-1185">Reference proteome</keyword>
<accession>A0A6A0B2R2</accession>
<protein>
    <submittedName>
        <fullName evidence="2">Uncharacterized protein</fullName>
    </submittedName>
</protein>
<feature type="compositionally biased region" description="Acidic residues" evidence="1">
    <location>
        <begin position="44"/>
        <end position="53"/>
    </location>
</feature>
<dbReference type="EMBL" id="BLLG01000014">
    <property type="protein sequence ID" value="GFH38077.1"/>
    <property type="molecule type" value="Genomic_DNA"/>
</dbReference>
<dbReference type="Proteomes" id="UP000484988">
    <property type="component" value="Unassembled WGS sequence"/>
</dbReference>
<dbReference type="AlphaFoldDB" id="A0A6A0B2R2"/>
<evidence type="ECO:0000313" key="3">
    <source>
        <dbReference type="Proteomes" id="UP000484988"/>
    </source>
</evidence>
<feature type="region of interest" description="Disordered" evidence="1">
    <location>
        <begin position="1"/>
        <end position="53"/>
    </location>
</feature>
<organism evidence="2 3">
    <name type="scientific">Streptomyces pacificus</name>
    <dbReference type="NCBI Taxonomy" id="2705029"/>
    <lineage>
        <taxon>Bacteria</taxon>
        <taxon>Bacillati</taxon>
        <taxon>Actinomycetota</taxon>
        <taxon>Actinomycetes</taxon>
        <taxon>Kitasatosporales</taxon>
        <taxon>Streptomycetaceae</taxon>
        <taxon>Streptomyces</taxon>
    </lineage>
</organism>
<comment type="caution">
    <text evidence="2">The sequence shown here is derived from an EMBL/GenBank/DDBJ whole genome shotgun (WGS) entry which is preliminary data.</text>
</comment>